<dbReference type="EMBL" id="BGPR01000187">
    <property type="protein sequence ID" value="GBM03118.1"/>
    <property type="molecule type" value="Genomic_DNA"/>
</dbReference>
<feature type="region of interest" description="Disordered" evidence="1">
    <location>
        <begin position="1"/>
        <end position="43"/>
    </location>
</feature>
<evidence type="ECO:0000313" key="3">
    <source>
        <dbReference type="Proteomes" id="UP000499080"/>
    </source>
</evidence>
<evidence type="ECO:0000313" key="2">
    <source>
        <dbReference type="EMBL" id="GBM03118.1"/>
    </source>
</evidence>
<comment type="caution">
    <text evidence="2">The sequence shown here is derived from an EMBL/GenBank/DDBJ whole genome shotgun (WGS) entry which is preliminary data.</text>
</comment>
<reference evidence="2 3" key="1">
    <citation type="journal article" date="2019" name="Sci. Rep.">
        <title>Orb-weaving spider Araneus ventricosus genome elucidates the spidroin gene catalogue.</title>
        <authorList>
            <person name="Kono N."/>
            <person name="Nakamura H."/>
            <person name="Ohtoshi R."/>
            <person name="Moran D.A.P."/>
            <person name="Shinohara A."/>
            <person name="Yoshida Y."/>
            <person name="Fujiwara M."/>
            <person name="Mori M."/>
            <person name="Tomita M."/>
            <person name="Arakawa K."/>
        </authorList>
    </citation>
    <scope>NUCLEOTIDE SEQUENCE [LARGE SCALE GENOMIC DNA]</scope>
</reference>
<name>A0A4Y2CH64_ARAVE</name>
<protein>
    <submittedName>
        <fullName evidence="2">Uncharacterized protein</fullName>
    </submittedName>
</protein>
<keyword evidence="3" id="KW-1185">Reference proteome</keyword>
<feature type="compositionally biased region" description="Polar residues" evidence="1">
    <location>
        <begin position="21"/>
        <end position="37"/>
    </location>
</feature>
<gene>
    <name evidence="2" type="ORF">AVEN_200812_1</name>
</gene>
<accession>A0A4Y2CH64</accession>
<sequence>MPTWKNSLPHLASHPGHLNDSRCNSFSNGARNPSSPSLGPRPTFLKEVRSLTDRRPTVVSRWRDQQPHHYYISGADRSCLLIGSNSSSTRGAPRGGNMPNIL</sequence>
<dbReference type="AlphaFoldDB" id="A0A4Y2CH64"/>
<dbReference type="Proteomes" id="UP000499080">
    <property type="component" value="Unassembled WGS sequence"/>
</dbReference>
<proteinExistence type="predicted"/>
<evidence type="ECO:0000256" key="1">
    <source>
        <dbReference type="SAM" id="MobiDB-lite"/>
    </source>
</evidence>
<organism evidence="2 3">
    <name type="scientific">Araneus ventricosus</name>
    <name type="common">Orbweaver spider</name>
    <name type="synonym">Epeira ventricosa</name>
    <dbReference type="NCBI Taxonomy" id="182803"/>
    <lineage>
        <taxon>Eukaryota</taxon>
        <taxon>Metazoa</taxon>
        <taxon>Ecdysozoa</taxon>
        <taxon>Arthropoda</taxon>
        <taxon>Chelicerata</taxon>
        <taxon>Arachnida</taxon>
        <taxon>Araneae</taxon>
        <taxon>Araneomorphae</taxon>
        <taxon>Entelegynae</taxon>
        <taxon>Araneoidea</taxon>
        <taxon>Araneidae</taxon>
        <taxon>Araneus</taxon>
    </lineage>
</organism>